<dbReference type="GO" id="GO:0003677">
    <property type="term" value="F:DNA binding"/>
    <property type="evidence" value="ECO:0007669"/>
    <property type="project" value="UniProtKB-KW"/>
</dbReference>
<keyword evidence="4" id="KW-1185">Reference proteome</keyword>
<sequence length="261" mass="29608">MDTLNSFLDRKFAKNKRVPLKALTEPIRSGHTIPAGVLVVMASGDRQLRIKILEKDTPHKGFSAPLPLNEFAAQHKITPHYLFWFLSQQPVAEYLVARANGLVFLRVPKSTLMDLPIPLPTRVTRIRPAKEFSVVKLNNPFSRLIGELHNDYLLNTRNHRYRTAAILAGAICEVILYQMLIEQGVSPSHLENDRSLGLNKLLDYVRVLQLDQQTGFPISQLVELQRNRNEAVHAGRLVNSEREISAKDLEGFNLVVKYFGI</sequence>
<dbReference type="SUPFAM" id="SSF116734">
    <property type="entry name" value="DNA methylase specificity domain"/>
    <property type="match status" value="1"/>
</dbReference>
<name>A0A2P1PUP8_9GAMM</name>
<dbReference type="RefSeq" id="WP_106892496.1">
    <property type="nucleotide sequence ID" value="NZ_CP027860.1"/>
</dbReference>
<dbReference type="Proteomes" id="UP000241074">
    <property type="component" value="Chromosome"/>
</dbReference>
<evidence type="ECO:0000256" key="1">
    <source>
        <dbReference type="ARBA" id="ARBA00022747"/>
    </source>
</evidence>
<dbReference type="OrthoDB" id="5465337at2"/>
<dbReference type="GO" id="GO:0009307">
    <property type="term" value="P:DNA restriction-modification system"/>
    <property type="evidence" value="ECO:0007669"/>
    <property type="project" value="UniProtKB-KW"/>
</dbReference>
<reference evidence="3 4" key="1">
    <citation type="submission" date="2018-03" db="EMBL/GenBank/DDBJ databases">
        <title>Ahniella affigens gen. nov., sp. nov., a gammaproteobacterium isolated from sandy soil near a stream.</title>
        <authorList>
            <person name="Ko Y."/>
            <person name="Kim J.-H."/>
        </authorList>
    </citation>
    <scope>NUCLEOTIDE SEQUENCE [LARGE SCALE GENOMIC DNA]</scope>
    <source>
        <strain evidence="3 4">D13</strain>
    </source>
</reference>
<evidence type="ECO:0008006" key="5">
    <source>
        <dbReference type="Google" id="ProtNLM"/>
    </source>
</evidence>
<evidence type="ECO:0000313" key="4">
    <source>
        <dbReference type="Proteomes" id="UP000241074"/>
    </source>
</evidence>
<keyword evidence="1" id="KW-0680">Restriction system</keyword>
<dbReference type="InterPro" id="IPR044946">
    <property type="entry name" value="Restrct_endonuc_typeI_TRD_sf"/>
</dbReference>
<dbReference type="AlphaFoldDB" id="A0A2P1PUP8"/>
<reference evidence="3 4" key="2">
    <citation type="submission" date="2018-03" db="EMBL/GenBank/DDBJ databases">
        <authorList>
            <person name="Keele B.F."/>
        </authorList>
    </citation>
    <scope>NUCLEOTIDE SEQUENCE [LARGE SCALE GENOMIC DNA]</scope>
    <source>
        <strain evidence="3 4">D13</strain>
    </source>
</reference>
<proteinExistence type="predicted"/>
<organism evidence="3 4">
    <name type="scientific">Ahniella affigens</name>
    <dbReference type="NCBI Taxonomy" id="2021234"/>
    <lineage>
        <taxon>Bacteria</taxon>
        <taxon>Pseudomonadati</taxon>
        <taxon>Pseudomonadota</taxon>
        <taxon>Gammaproteobacteria</taxon>
        <taxon>Lysobacterales</taxon>
        <taxon>Rhodanobacteraceae</taxon>
        <taxon>Ahniella</taxon>
    </lineage>
</organism>
<evidence type="ECO:0000256" key="2">
    <source>
        <dbReference type="ARBA" id="ARBA00023125"/>
    </source>
</evidence>
<protein>
    <recommendedName>
        <fullName evidence="5">DUF4145 domain-containing protein</fullName>
    </recommendedName>
</protein>
<accession>A0A2P1PUP8</accession>
<dbReference type="EMBL" id="CP027860">
    <property type="protein sequence ID" value="AVP98575.1"/>
    <property type="molecule type" value="Genomic_DNA"/>
</dbReference>
<keyword evidence="2" id="KW-0238">DNA-binding</keyword>
<gene>
    <name evidence="3" type="ORF">C7S18_15880</name>
</gene>
<dbReference type="Gene3D" id="3.90.220.20">
    <property type="entry name" value="DNA methylase specificity domains"/>
    <property type="match status" value="1"/>
</dbReference>
<evidence type="ECO:0000313" key="3">
    <source>
        <dbReference type="EMBL" id="AVP98575.1"/>
    </source>
</evidence>
<dbReference type="KEGG" id="xba:C7S18_15880"/>